<proteinExistence type="predicted"/>
<evidence type="ECO:0000313" key="2">
    <source>
        <dbReference type="EMBL" id="GFR99698.1"/>
    </source>
</evidence>
<evidence type="ECO:0000313" key="3">
    <source>
        <dbReference type="Proteomes" id="UP000762676"/>
    </source>
</evidence>
<name>A0AAV4HNC8_9GAST</name>
<organism evidence="2 3">
    <name type="scientific">Elysia marginata</name>
    <dbReference type="NCBI Taxonomy" id="1093978"/>
    <lineage>
        <taxon>Eukaryota</taxon>
        <taxon>Metazoa</taxon>
        <taxon>Spiralia</taxon>
        <taxon>Lophotrochozoa</taxon>
        <taxon>Mollusca</taxon>
        <taxon>Gastropoda</taxon>
        <taxon>Heterobranchia</taxon>
        <taxon>Euthyneura</taxon>
        <taxon>Panpulmonata</taxon>
        <taxon>Sacoglossa</taxon>
        <taxon>Placobranchoidea</taxon>
        <taxon>Plakobranchidae</taxon>
        <taxon>Elysia</taxon>
    </lineage>
</organism>
<feature type="compositionally biased region" description="Basic residues" evidence="1">
    <location>
        <begin position="105"/>
        <end position="126"/>
    </location>
</feature>
<dbReference type="AlphaFoldDB" id="A0AAV4HNC8"/>
<accession>A0AAV4HNC8</accession>
<gene>
    <name evidence="2" type="ORF">ElyMa_001052500</name>
</gene>
<comment type="caution">
    <text evidence="2">The sequence shown here is derived from an EMBL/GenBank/DDBJ whole genome shotgun (WGS) entry which is preliminary data.</text>
</comment>
<dbReference type="EMBL" id="BMAT01002135">
    <property type="protein sequence ID" value="GFR99698.1"/>
    <property type="molecule type" value="Genomic_DNA"/>
</dbReference>
<keyword evidence="3" id="KW-1185">Reference proteome</keyword>
<sequence length="126" mass="13034">MELFAFNGTEAAIGMSNATNLTLPIFSAETTAISAFISTTPAPFLTAEAGIPTELSSAAPLFSSGVTVAATSAGRMHGQTEAVGVGKQPVALEPQGNNGSLNRMSTRHWRQAGRSARRAARLVRSS</sequence>
<dbReference type="Proteomes" id="UP000762676">
    <property type="component" value="Unassembled WGS sequence"/>
</dbReference>
<evidence type="ECO:0000256" key="1">
    <source>
        <dbReference type="SAM" id="MobiDB-lite"/>
    </source>
</evidence>
<feature type="compositionally biased region" description="Polar residues" evidence="1">
    <location>
        <begin position="95"/>
        <end position="104"/>
    </location>
</feature>
<protein>
    <submittedName>
        <fullName evidence="2">Uncharacterized protein</fullName>
    </submittedName>
</protein>
<feature type="region of interest" description="Disordered" evidence="1">
    <location>
        <begin position="85"/>
        <end position="126"/>
    </location>
</feature>
<reference evidence="2 3" key="1">
    <citation type="journal article" date="2021" name="Elife">
        <title>Chloroplast acquisition without the gene transfer in kleptoplastic sea slugs, Plakobranchus ocellatus.</title>
        <authorList>
            <person name="Maeda T."/>
            <person name="Takahashi S."/>
            <person name="Yoshida T."/>
            <person name="Shimamura S."/>
            <person name="Takaki Y."/>
            <person name="Nagai Y."/>
            <person name="Toyoda A."/>
            <person name="Suzuki Y."/>
            <person name="Arimoto A."/>
            <person name="Ishii H."/>
            <person name="Satoh N."/>
            <person name="Nishiyama T."/>
            <person name="Hasebe M."/>
            <person name="Maruyama T."/>
            <person name="Minagawa J."/>
            <person name="Obokata J."/>
            <person name="Shigenobu S."/>
        </authorList>
    </citation>
    <scope>NUCLEOTIDE SEQUENCE [LARGE SCALE GENOMIC DNA]</scope>
</reference>